<evidence type="ECO:0000313" key="8">
    <source>
        <dbReference type="Proteomes" id="UP001228044"/>
    </source>
</evidence>
<dbReference type="Proteomes" id="UP001228044">
    <property type="component" value="Unassembled WGS sequence"/>
</dbReference>
<evidence type="ECO:0000256" key="2">
    <source>
        <dbReference type="ARBA" id="ARBA00029447"/>
    </source>
</evidence>
<dbReference type="InterPro" id="IPR003660">
    <property type="entry name" value="HAMP_dom"/>
</dbReference>
<sequence>MSIKEKLRNLSIQPKLIASLALCLLLFAAISGGVSVWLIGDAVRERVVADELPSAVGSIRADVQRRLSEPLTAALGLAANGYVQQWEAAGLPDAGLDAWKAYASAVKAQQKAATVFWISKSTGKYLGENGLQRQISDKDQWFYGFLDSGKPYTLDIDRDVSQGSYMLFINTRAEAPGSKLAIAGVGLSIDAMGKAIADYRIAKTGSAFLVRANGTILMHRDPALIDGKHGLKDQPGMNAELAAQLLAGKAFAHASYKAEDGERFIASALIPELNAYVIAQVPAQELLGPVNRALQIATLVAILVGGGVALLVILVISRAISAPIRRAADLLADIADGEGDLTRRMAVETGDEVGRLGEAFNRFVSAQAELVRQVRASAESIATGSSQIAIGNTDLSQRTEEQASNLQQTAASMDELTATVRQNADTARSAAQIAASARTAAAEGGIVVGQVVATMEQISEASRKINDIIGVIDGIAFQTNILALNAAVEAARAGEQGRGFAVVAGEVRTLAQRSAQAAKEIKDLIGRNVATVESGAKQVGSAGAAMTEIVTQVARVNDLMGEISTASVEQSQGIAQVGDAVTQLDTVTQQNAALVEQSAAAAESLKIQAARLNELMSVFKLA</sequence>
<dbReference type="InterPro" id="IPR051310">
    <property type="entry name" value="MCP_chemotaxis"/>
</dbReference>
<dbReference type="InterPro" id="IPR004089">
    <property type="entry name" value="MCPsignal_dom"/>
</dbReference>
<keyword evidence="4" id="KW-0812">Transmembrane</keyword>
<comment type="similarity">
    <text evidence="2">Belongs to the methyl-accepting chemotaxis (MCP) protein family.</text>
</comment>
<keyword evidence="4" id="KW-0472">Membrane</keyword>
<comment type="caution">
    <text evidence="7">The sequence shown here is derived from an EMBL/GenBank/DDBJ whole genome shotgun (WGS) entry which is preliminary data.</text>
</comment>
<proteinExistence type="inferred from homology"/>
<dbReference type="InterPro" id="IPR004090">
    <property type="entry name" value="Chemotax_Me-accpt_rcpt"/>
</dbReference>
<evidence type="ECO:0000259" key="5">
    <source>
        <dbReference type="PROSITE" id="PS50111"/>
    </source>
</evidence>
<evidence type="ECO:0000313" key="7">
    <source>
        <dbReference type="EMBL" id="MDN3919932.1"/>
    </source>
</evidence>
<dbReference type="RefSeq" id="WP_290358251.1">
    <property type="nucleotide sequence ID" value="NZ_JAUHHC010000002.1"/>
</dbReference>
<dbReference type="Gene3D" id="1.10.287.950">
    <property type="entry name" value="Methyl-accepting chemotaxis protein"/>
    <property type="match status" value="1"/>
</dbReference>
<dbReference type="PRINTS" id="PR00260">
    <property type="entry name" value="CHEMTRNSDUCR"/>
</dbReference>
<dbReference type="EMBL" id="JAUHHC010000002">
    <property type="protein sequence ID" value="MDN3919932.1"/>
    <property type="molecule type" value="Genomic_DNA"/>
</dbReference>
<dbReference type="Pfam" id="PF00015">
    <property type="entry name" value="MCPsignal"/>
    <property type="match status" value="1"/>
</dbReference>
<feature type="transmembrane region" description="Helical" evidence="4">
    <location>
        <begin position="293"/>
        <end position="316"/>
    </location>
</feature>
<feature type="domain" description="Methyl-accepting transducer" evidence="5">
    <location>
        <begin position="377"/>
        <end position="606"/>
    </location>
</feature>
<accession>A0ABT8DNI5</accession>
<evidence type="ECO:0000256" key="4">
    <source>
        <dbReference type="SAM" id="Phobius"/>
    </source>
</evidence>
<protein>
    <submittedName>
        <fullName evidence="7">Methyl-accepting chemotaxis protein</fullName>
    </submittedName>
</protein>
<evidence type="ECO:0000256" key="1">
    <source>
        <dbReference type="ARBA" id="ARBA00022481"/>
    </source>
</evidence>
<dbReference type="CDD" id="cd11386">
    <property type="entry name" value="MCP_signal"/>
    <property type="match status" value="1"/>
</dbReference>
<keyword evidence="1" id="KW-0488">Methylation</keyword>
<dbReference type="CDD" id="cd12912">
    <property type="entry name" value="PDC2_MCP_like"/>
    <property type="match status" value="1"/>
</dbReference>
<keyword evidence="8" id="KW-1185">Reference proteome</keyword>
<organism evidence="7 8">
    <name type="scientific">Roseateles violae</name>
    <dbReference type="NCBI Taxonomy" id="3058042"/>
    <lineage>
        <taxon>Bacteria</taxon>
        <taxon>Pseudomonadati</taxon>
        <taxon>Pseudomonadota</taxon>
        <taxon>Betaproteobacteria</taxon>
        <taxon>Burkholderiales</taxon>
        <taxon>Sphaerotilaceae</taxon>
        <taxon>Roseateles</taxon>
    </lineage>
</organism>
<dbReference type="Pfam" id="PF00672">
    <property type="entry name" value="HAMP"/>
    <property type="match status" value="1"/>
</dbReference>
<keyword evidence="4" id="KW-1133">Transmembrane helix</keyword>
<dbReference type="SMART" id="SM00283">
    <property type="entry name" value="MA"/>
    <property type="match status" value="1"/>
</dbReference>
<dbReference type="PROSITE" id="PS50885">
    <property type="entry name" value="HAMP"/>
    <property type="match status" value="1"/>
</dbReference>
<feature type="domain" description="HAMP" evidence="6">
    <location>
        <begin position="318"/>
        <end position="372"/>
    </location>
</feature>
<dbReference type="PANTHER" id="PTHR43531:SF14">
    <property type="entry name" value="METHYL-ACCEPTING CHEMOTAXIS PROTEIN I-RELATED"/>
    <property type="match status" value="1"/>
</dbReference>
<name>A0ABT8DNI5_9BURK</name>
<evidence type="ECO:0000259" key="6">
    <source>
        <dbReference type="PROSITE" id="PS50885"/>
    </source>
</evidence>
<dbReference type="SUPFAM" id="SSF58104">
    <property type="entry name" value="Methyl-accepting chemotaxis protein (MCP) signaling domain"/>
    <property type="match status" value="1"/>
</dbReference>
<dbReference type="Gene3D" id="3.30.450.20">
    <property type="entry name" value="PAS domain"/>
    <property type="match status" value="1"/>
</dbReference>
<evidence type="ECO:0000256" key="3">
    <source>
        <dbReference type="PROSITE-ProRule" id="PRU00284"/>
    </source>
</evidence>
<dbReference type="SMART" id="SM00304">
    <property type="entry name" value="HAMP"/>
    <property type="match status" value="1"/>
</dbReference>
<dbReference type="CDD" id="cd06225">
    <property type="entry name" value="HAMP"/>
    <property type="match status" value="1"/>
</dbReference>
<keyword evidence="3" id="KW-0807">Transducer</keyword>
<dbReference type="PROSITE" id="PS50111">
    <property type="entry name" value="CHEMOTAXIS_TRANSDUC_2"/>
    <property type="match status" value="1"/>
</dbReference>
<gene>
    <name evidence="7" type="ORF">QWJ38_06530</name>
</gene>
<reference evidence="7 8" key="1">
    <citation type="submission" date="2023-06" db="EMBL/GenBank/DDBJ databases">
        <title>Pelomonas sp. PFR6 16S ribosomal RNA gene Genome sequencing and assembly.</title>
        <authorList>
            <person name="Woo H."/>
        </authorList>
    </citation>
    <scope>NUCLEOTIDE SEQUENCE [LARGE SCALE GENOMIC DNA]</scope>
    <source>
        <strain evidence="7 8">PFR6</strain>
    </source>
</reference>
<dbReference type="PANTHER" id="PTHR43531">
    <property type="entry name" value="PROTEIN ICFG"/>
    <property type="match status" value="1"/>
</dbReference>